<dbReference type="AlphaFoldDB" id="A0A9Q2NQ71"/>
<dbReference type="Proteomes" id="UP000809337">
    <property type="component" value="Unassembled WGS sequence"/>
</dbReference>
<dbReference type="Pfam" id="PF00498">
    <property type="entry name" value="FHA"/>
    <property type="match status" value="1"/>
</dbReference>
<dbReference type="SMART" id="SM00240">
    <property type="entry name" value="FHA"/>
    <property type="match status" value="1"/>
</dbReference>
<comment type="caution">
    <text evidence="2">The sequence shown here is derived from an EMBL/GenBank/DDBJ whole genome shotgun (WGS) entry which is preliminary data.</text>
</comment>
<dbReference type="RefSeq" id="WP_231032704.1">
    <property type="nucleotide sequence ID" value="NZ_JAJNGX010000002.1"/>
</dbReference>
<organism evidence="2 3">
    <name type="scientific">Pseudosulfitobacter pseudonitzschiae</name>
    <dbReference type="NCBI Taxonomy" id="1402135"/>
    <lineage>
        <taxon>Bacteria</taxon>
        <taxon>Pseudomonadati</taxon>
        <taxon>Pseudomonadota</taxon>
        <taxon>Alphaproteobacteria</taxon>
        <taxon>Rhodobacterales</taxon>
        <taxon>Roseobacteraceae</taxon>
        <taxon>Pseudosulfitobacter</taxon>
    </lineage>
</organism>
<reference evidence="2" key="1">
    <citation type="submission" date="2021-01" db="EMBL/GenBank/DDBJ databases">
        <title>Diatom-associated Roseobacters Show Island Model of Population Structure.</title>
        <authorList>
            <person name="Qu L."/>
            <person name="Feng X."/>
            <person name="Chen Y."/>
            <person name="Li L."/>
            <person name="Wang X."/>
            <person name="Hu Z."/>
            <person name="Wang H."/>
            <person name="Luo H."/>
        </authorList>
    </citation>
    <scope>NUCLEOTIDE SEQUENCE</scope>
    <source>
        <strain evidence="2">SM26-45</strain>
    </source>
</reference>
<name>A0A9Q2NQ71_9RHOB</name>
<dbReference type="PROSITE" id="PS50006">
    <property type="entry name" value="FHA_DOMAIN"/>
    <property type="match status" value="1"/>
</dbReference>
<proteinExistence type="predicted"/>
<evidence type="ECO:0000313" key="2">
    <source>
        <dbReference type="EMBL" id="MBM2353453.1"/>
    </source>
</evidence>
<dbReference type="Gene3D" id="2.60.200.20">
    <property type="match status" value="1"/>
</dbReference>
<protein>
    <submittedName>
        <fullName evidence="2">FHA domain-containing protein</fullName>
    </submittedName>
</protein>
<dbReference type="InterPro" id="IPR008984">
    <property type="entry name" value="SMAD_FHA_dom_sf"/>
</dbReference>
<dbReference type="InterPro" id="IPR000253">
    <property type="entry name" value="FHA_dom"/>
</dbReference>
<evidence type="ECO:0000259" key="1">
    <source>
        <dbReference type="PROSITE" id="PS50006"/>
    </source>
</evidence>
<dbReference type="EMBL" id="JAFBWN010000002">
    <property type="protein sequence ID" value="MBM2353453.1"/>
    <property type="molecule type" value="Genomic_DNA"/>
</dbReference>
<sequence length="650" mass="72085">MTVLLTFNVIELDPAGQPRGPGAPLEIDETGTISFGSSTKRDIVLEGELISRHHFDLTVSDSRVMLTDQNSTNGTQVNNMRVGLAELGQGDVIDIPGWRLEVTSLSFGVTQTEATVSPQGFPHDVFGDDTLVDVGTLHSHGYPVEERKFCAVGGGLGSFTFVDHLRCYGVPASDIAVIGTEKISYATYKRYCRDSQIPDHERLRSNSLSTPDNIWGFPGYASREAFGGLLRGRLGGFKRVFQVFGEPTLAESYTPRAGDVFDSLDREERRIDWPAMQRQGQARCIRKLNDGRYAVAYTMRDPSVAVAEADRRRIIIADVLHLATGYPATRFVDDFQTFIVNYPDHRHMVHNAYAPHDQIYDAAEAANGPVYVVVRGRGIVASRIIQRLHEARKRNPQITILHSMRSKLDPTSGARFGRARRQVRTNIEIQPFNWPKSCWGGDLRFEYERADAAKRGAMLTTLGGTTTAERSDWIGIIERGTEEGWYKPVYGSIREILPHDDSPDKVMIRVEGEGGHRAELIADYLVDCTGLISDITRSSLLNDLIETYALPRNHAYARKGDGFEKRGPTGLDVTPDFEIEGLRNQRGRVYASGTVTSGGPYLAVDSFLGLQYSALRSTDHLVTEGAHGVKNLGPLRSAGQWLKWCRGAKP</sequence>
<gene>
    <name evidence="2" type="ORF">JQX14_02805</name>
</gene>
<dbReference type="CDD" id="cd00060">
    <property type="entry name" value="FHA"/>
    <property type="match status" value="1"/>
</dbReference>
<dbReference type="SUPFAM" id="SSF49879">
    <property type="entry name" value="SMAD/FHA domain"/>
    <property type="match status" value="1"/>
</dbReference>
<accession>A0A9Q2NQ71</accession>
<feature type="domain" description="FHA" evidence="1">
    <location>
        <begin position="33"/>
        <end position="82"/>
    </location>
</feature>
<evidence type="ECO:0000313" key="3">
    <source>
        <dbReference type="Proteomes" id="UP000809337"/>
    </source>
</evidence>